<evidence type="ECO:0000313" key="1">
    <source>
        <dbReference type="EMBL" id="MPC10837.1"/>
    </source>
</evidence>
<accession>A0A5B7CMF3</accession>
<keyword evidence="2" id="KW-1185">Reference proteome</keyword>
<protein>
    <submittedName>
        <fullName evidence="1">Uncharacterized protein</fullName>
    </submittedName>
</protein>
<comment type="caution">
    <text evidence="1">The sequence shown here is derived from an EMBL/GenBank/DDBJ whole genome shotgun (WGS) entry which is preliminary data.</text>
</comment>
<gene>
    <name evidence="1" type="ORF">E2C01_003482</name>
</gene>
<sequence>MQKNVVFLNTAARLGMRTGNWYTGILRREERKRPGSLCLQPCVWAINYQVLFLVLN</sequence>
<dbReference type="Proteomes" id="UP000324222">
    <property type="component" value="Unassembled WGS sequence"/>
</dbReference>
<organism evidence="1 2">
    <name type="scientific">Portunus trituberculatus</name>
    <name type="common">Swimming crab</name>
    <name type="synonym">Neptunus trituberculatus</name>
    <dbReference type="NCBI Taxonomy" id="210409"/>
    <lineage>
        <taxon>Eukaryota</taxon>
        <taxon>Metazoa</taxon>
        <taxon>Ecdysozoa</taxon>
        <taxon>Arthropoda</taxon>
        <taxon>Crustacea</taxon>
        <taxon>Multicrustacea</taxon>
        <taxon>Malacostraca</taxon>
        <taxon>Eumalacostraca</taxon>
        <taxon>Eucarida</taxon>
        <taxon>Decapoda</taxon>
        <taxon>Pleocyemata</taxon>
        <taxon>Brachyura</taxon>
        <taxon>Eubrachyura</taxon>
        <taxon>Portunoidea</taxon>
        <taxon>Portunidae</taxon>
        <taxon>Portuninae</taxon>
        <taxon>Portunus</taxon>
    </lineage>
</organism>
<proteinExistence type="predicted"/>
<reference evidence="1 2" key="1">
    <citation type="submission" date="2019-05" db="EMBL/GenBank/DDBJ databases">
        <title>Another draft genome of Portunus trituberculatus and its Hox gene families provides insights of decapod evolution.</title>
        <authorList>
            <person name="Jeong J.-H."/>
            <person name="Song I."/>
            <person name="Kim S."/>
            <person name="Choi T."/>
            <person name="Kim D."/>
            <person name="Ryu S."/>
            <person name="Kim W."/>
        </authorList>
    </citation>
    <scope>NUCLEOTIDE SEQUENCE [LARGE SCALE GENOMIC DNA]</scope>
    <source>
        <tissue evidence="1">Muscle</tissue>
    </source>
</reference>
<name>A0A5B7CMF3_PORTR</name>
<dbReference type="EMBL" id="VSRR010000133">
    <property type="protein sequence ID" value="MPC10837.1"/>
    <property type="molecule type" value="Genomic_DNA"/>
</dbReference>
<dbReference type="AlphaFoldDB" id="A0A5B7CMF3"/>
<evidence type="ECO:0000313" key="2">
    <source>
        <dbReference type="Proteomes" id="UP000324222"/>
    </source>
</evidence>